<name>T1IWE3_STRMM</name>
<dbReference type="EnsemblMetazoa" id="SMAR005510-RA">
    <property type="protein sequence ID" value="SMAR005510-PA"/>
    <property type="gene ID" value="SMAR005510"/>
</dbReference>
<reference evidence="1" key="2">
    <citation type="submission" date="2015-02" db="UniProtKB">
        <authorList>
            <consortium name="EnsemblMetazoa"/>
        </authorList>
    </citation>
    <scope>IDENTIFICATION</scope>
</reference>
<dbReference type="Proteomes" id="UP000014500">
    <property type="component" value="Unassembled WGS sequence"/>
</dbReference>
<dbReference type="HOGENOM" id="CLU_1351925_0_0_1"/>
<evidence type="ECO:0000313" key="1">
    <source>
        <dbReference type="EnsemblMetazoa" id="SMAR005510-PA"/>
    </source>
</evidence>
<sequence length="203" mass="23576">MAPKGKKIAPEEHLARVQHTNNKWILTLDCNDENLRSVKFSVRDDVLIELSGHYRPFHKWKVFCVQYVIPKDYVFVSSTREDGILRIVAQAADLIEAKKKNMATFNQKPLKRGRNRQVQLGTIRCSPSTWTLSIDMTNDKVRQIKFSVDGNQIEISGLYRPYRTWKSFNERYVLPEGYQYVSTTKKDGLMTITGEKAFKDVEN</sequence>
<accession>T1IWE3</accession>
<evidence type="ECO:0008006" key="3">
    <source>
        <dbReference type="Google" id="ProtNLM"/>
    </source>
</evidence>
<evidence type="ECO:0000313" key="2">
    <source>
        <dbReference type="Proteomes" id="UP000014500"/>
    </source>
</evidence>
<keyword evidence="2" id="KW-1185">Reference proteome</keyword>
<proteinExistence type="predicted"/>
<dbReference type="CDD" id="cd06464">
    <property type="entry name" value="ACD_sHsps-like"/>
    <property type="match status" value="1"/>
</dbReference>
<dbReference type="AlphaFoldDB" id="T1IWE3"/>
<organism evidence="1 2">
    <name type="scientific">Strigamia maritima</name>
    <name type="common">European centipede</name>
    <name type="synonym">Geophilus maritimus</name>
    <dbReference type="NCBI Taxonomy" id="126957"/>
    <lineage>
        <taxon>Eukaryota</taxon>
        <taxon>Metazoa</taxon>
        <taxon>Ecdysozoa</taxon>
        <taxon>Arthropoda</taxon>
        <taxon>Myriapoda</taxon>
        <taxon>Chilopoda</taxon>
        <taxon>Pleurostigmophora</taxon>
        <taxon>Geophilomorpha</taxon>
        <taxon>Linotaeniidae</taxon>
        <taxon>Strigamia</taxon>
    </lineage>
</organism>
<protein>
    <recommendedName>
        <fullName evidence="3">SHSP domain-containing protein</fullName>
    </recommendedName>
</protein>
<reference evidence="2" key="1">
    <citation type="submission" date="2011-05" db="EMBL/GenBank/DDBJ databases">
        <authorList>
            <person name="Richards S.R."/>
            <person name="Qu J."/>
            <person name="Jiang H."/>
            <person name="Jhangiani S.N."/>
            <person name="Agravi P."/>
            <person name="Goodspeed R."/>
            <person name="Gross S."/>
            <person name="Mandapat C."/>
            <person name="Jackson L."/>
            <person name="Mathew T."/>
            <person name="Pu L."/>
            <person name="Thornton R."/>
            <person name="Saada N."/>
            <person name="Wilczek-Boney K.B."/>
            <person name="Lee S."/>
            <person name="Kovar C."/>
            <person name="Wu Y."/>
            <person name="Scherer S.E."/>
            <person name="Worley K.C."/>
            <person name="Muzny D.M."/>
            <person name="Gibbs R."/>
        </authorList>
    </citation>
    <scope>NUCLEOTIDE SEQUENCE</scope>
    <source>
        <strain evidence="2">Brora</strain>
    </source>
</reference>
<dbReference type="EMBL" id="JH431612">
    <property type="status" value="NOT_ANNOTATED_CDS"/>
    <property type="molecule type" value="Genomic_DNA"/>
</dbReference>